<dbReference type="EMBL" id="AZEC01000003">
    <property type="protein sequence ID" value="KRL13919.1"/>
    <property type="molecule type" value="Genomic_DNA"/>
</dbReference>
<dbReference type="AlphaFoldDB" id="A0A0R1N0T7"/>
<protein>
    <submittedName>
        <fullName evidence="1">Uncharacterized protein</fullName>
    </submittedName>
</protein>
<name>A0A0R1N0T7_9LACO</name>
<comment type="caution">
    <text evidence="1">The sequence shown here is derived from an EMBL/GenBank/DDBJ whole genome shotgun (WGS) entry which is preliminary data.</text>
</comment>
<reference evidence="1 2" key="1">
    <citation type="journal article" date="2015" name="Genome Announc.">
        <title>Expanding the biotechnology potential of lactobacilli through comparative genomics of 213 strains and associated genera.</title>
        <authorList>
            <person name="Sun Z."/>
            <person name="Harris H.M."/>
            <person name="McCann A."/>
            <person name="Guo C."/>
            <person name="Argimon S."/>
            <person name="Zhang W."/>
            <person name="Yang X."/>
            <person name="Jeffery I.B."/>
            <person name="Cooney J.C."/>
            <person name="Kagawa T.F."/>
            <person name="Liu W."/>
            <person name="Song Y."/>
            <person name="Salvetti E."/>
            <person name="Wrobel A."/>
            <person name="Rasinkangas P."/>
            <person name="Parkhill J."/>
            <person name="Rea M.C."/>
            <person name="O'Sullivan O."/>
            <person name="Ritari J."/>
            <person name="Douillard F.P."/>
            <person name="Paul Ross R."/>
            <person name="Yang R."/>
            <person name="Briner A.E."/>
            <person name="Felis G.E."/>
            <person name="de Vos W.M."/>
            <person name="Barrangou R."/>
            <person name="Klaenhammer T.R."/>
            <person name="Caufield P.W."/>
            <person name="Cui Y."/>
            <person name="Zhang H."/>
            <person name="O'Toole P.W."/>
        </authorList>
    </citation>
    <scope>NUCLEOTIDE SEQUENCE [LARGE SCALE GENOMIC DNA]</scope>
    <source>
        <strain evidence="1 2">DSM 12744</strain>
    </source>
</reference>
<dbReference type="Proteomes" id="UP000051330">
    <property type="component" value="Unassembled WGS sequence"/>
</dbReference>
<evidence type="ECO:0000313" key="2">
    <source>
        <dbReference type="Proteomes" id="UP000051330"/>
    </source>
</evidence>
<evidence type="ECO:0000313" key="1">
    <source>
        <dbReference type="EMBL" id="KRL13919.1"/>
    </source>
</evidence>
<keyword evidence="2" id="KW-1185">Reference proteome</keyword>
<dbReference type="PATRIC" id="fig|1423792.3.peg.1979"/>
<sequence length="50" mass="5744">MRRRENGLESVHRTFLVRLQWLASIIMHAYDGTIGVCTLARRFGVNQGVN</sequence>
<gene>
    <name evidence="1" type="ORF">FD09_GL001952</name>
</gene>
<organism evidence="1 2">
    <name type="scientific">Schleiferilactobacillus perolens DSM 12744</name>
    <dbReference type="NCBI Taxonomy" id="1423792"/>
    <lineage>
        <taxon>Bacteria</taxon>
        <taxon>Bacillati</taxon>
        <taxon>Bacillota</taxon>
        <taxon>Bacilli</taxon>
        <taxon>Lactobacillales</taxon>
        <taxon>Lactobacillaceae</taxon>
        <taxon>Schleiferilactobacillus</taxon>
    </lineage>
</organism>
<proteinExistence type="predicted"/>
<accession>A0A0R1N0T7</accession>